<gene>
    <name evidence="1" type="primary">053L</name>
    <name evidence="1" type="ORF">IIV22_053L</name>
</gene>
<proteinExistence type="predicted"/>
<accession>S6DF37</accession>
<sequence length="194" mass="21960">MYLIIHETSISSLLKILKANALFKSSKIKELGLETSQGSSNRRLSDNPKISLIDSNFSNKYDEVDGVYFRLLTVNTPIKTNYGGECVLIFSKDILESHKFVINTEENFGFCIADDGVVSEAQFSGEEGMSITTLKNLDLLTKYHFNPYSSEILILDNVSLEDLKCIFVKQQLLNEQLIDQLKDKNIQLYALENC</sequence>
<dbReference type="InterPro" id="IPR043846">
    <property type="entry name" value="DUF5863"/>
</dbReference>
<dbReference type="GeneID" id="16414392"/>
<protein>
    <submittedName>
        <fullName evidence="1">Uncharacterized protein</fullName>
    </submittedName>
</protein>
<reference evidence="1 2" key="1">
    <citation type="journal article" date="2013" name="J. Gen. Virol.">
        <title>Complete genome sequence of invertebrate iridescent virus 22 isolated from a blackfly larva.</title>
        <authorList>
            <person name="Piegu B."/>
            <person name="Guizard S."/>
            <person name="Spears T."/>
            <person name="Cruaud C."/>
            <person name="Couloux A."/>
            <person name="Bideshi D.K."/>
            <person name="Federici B.A."/>
            <person name="Bigot Y."/>
        </authorList>
    </citation>
    <scope>NUCLEOTIDE SEQUENCE [LARGE SCALE GENOMIC DNA]</scope>
</reference>
<evidence type="ECO:0000313" key="2">
    <source>
        <dbReference type="Proteomes" id="UP000154968"/>
    </source>
</evidence>
<dbReference type="Proteomes" id="UP000154968">
    <property type="component" value="Segment"/>
</dbReference>
<dbReference type="RefSeq" id="YP_008357351.1">
    <property type="nucleotide sequence ID" value="NC_021901.1"/>
</dbReference>
<organism evidence="1 2">
    <name type="scientific">Invertebrate iridescent virus 22</name>
    <dbReference type="NCBI Taxonomy" id="345198"/>
    <lineage>
        <taxon>Viruses</taxon>
        <taxon>Varidnaviria</taxon>
        <taxon>Bamfordvirae</taxon>
        <taxon>Nucleocytoviricota</taxon>
        <taxon>Megaviricetes</taxon>
        <taxon>Pimascovirales</taxon>
        <taxon>Pimascovirales incertae sedis</taxon>
        <taxon>Iridoviridae</taxon>
        <taxon>Betairidovirinae</taxon>
        <taxon>Chloriridovirus</taxon>
        <taxon>Chloriridovirus simulium1</taxon>
    </lineage>
</organism>
<dbReference type="Pfam" id="PF19181">
    <property type="entry name" value="DUF5863"/>
    <property type="match status" value="1"/>
</dbReference>
<keyword evidence="2" id="KW-1185">Reference proteome</keyword>
<name>S6DF37_9VIRU</name>
<dbReference type="EMBL" id="HF920633">
    <property type="protein sequence ID" value="CCV01730.1"/>
    <property type="molecule type" value="Genomic_DNA"/>
</dbReference>
<evidence type="ECO:0000313" key="1">
    <source>
        <dbReference type="EMBL" id="CCV01730.1"/>
    </source>
</evidence>
<dbReference type="KEGG" id="vg:16414392"/>